<accession>A0A2H0WQA2</accession>
<dbReference type="AlphaFoldDB" id="A0A2H0WQA2"/>
<protein>
    <submittedName>
        <fullName evidence="1">Uncharacterized protein</fullName>
    </submittedName>
</protein>
<name>A0A2H0WQA2_9BACT</name>
<organism evidence="1 2">
    <name type="scientific">Candidatus Shapirobacteria bacterium CG09_land_8_20_14_0_10_39_12</name>
    <dbReference type="NCBI Taxonomy" id="1974885"/>
    <lineage>
        <taxon>Bacteria</taxon>
        <taxon>Candidatus Shapironibacteriota</taxon>
    </lineage>
</organism>
<dbReference type="Proteomes" id="UP000230775">
    <property type="component" value="Unassembled WGS sequence"/>
</dbReference>
<dbReference type="EMBL" id="PEZI01000018">
    <property type="protein sequence ID" value="PIS14795.1"/>
    <property type="molecule type" value="Genomic_DNA"/>
</dbReference>
<evidence type="ECO:0000313" key="1">
    <source>
        <dbReference type="EMBL" id="PIS14795.1"/>
    </source>
</evidence>
<sequence>MNKDEEKDNELKSIFYIFNRKVSSIDDFLDQSKWVIEDFIQHLSEDRVDNETKELYSVNFDEWYKSSMEFLPNFLYQSALLLAWSCFIELLRKILISLGLNDSIVDYKLRNKPKNTPDYLLLLNEIENLGFVVNFSKQIMRF</sequence>
<evidence type="ECO:0000313" key="2">
    <source>
        <dbReference type="Proteomes" id="UP000230775"/>
    </source>
</evidence>
<reference evidence="2" key="1">
    <citation type="submission" date="2017-09" db="EMBL/GenBank/DDBJ databases">
        <title>Depth-based differentiation of microbial function through sediment-hosted aquifers and enrichment of novel symbionts in the deep terrestrial subsurface.</title>
        <authorList>
            <person name="Probst A.J."/>
            <person name="Ladd B."/>
            <person name="Jarett J.K."/>
            <person name="Geller-Mcgrath D.E."/>
            <person name="Sieber C.M.K."/>
            <person name="Emerson J.B."/>
            <person name="Anantharaman K."/>
            <person name="Thomas B.C."/>
            <person name="Malmstrom R."/>
            <person name="Stieglmeier M."/>
            <person name="Klingl A."/>
            <person name="Woyke T."/>
            <person name="Ryan C.M."/>
            <person name="Banfield J.F."/>
        </authorList>
    </citation>
    <scope>NUCLEOTIDE SEQUENCE [LARGE SCALE GENOMIC DNA]</scope>
</reference>
<proteinExistence type="predicted"/>
<gene>
    <name evidence="1" type="ORF">COT64_00740</name>
</gene>
<comment type="caution">
    <text evidence="1">The sequence shown here is derived from an EMBL/GenBank/DDBJ whole genome shotgun (WGS) entry which is preliminary data.</text>
</comment>